<evidence type="ECO:0000256" key="1">
    <source>
        <dbReference type="SAM" id="MobiDB-lite"/>
    </source>
</evidence>
<keyword evidence="2" id="KW-0436">Ligase</keyword>
<accession>L9WHU9</accession>
<dbReference type="GO" id="GO:0004820">
    <property type="term" value="F:glycine-tRNA ligase activity"/>
    <property type="evidence" value="ECO:0007669"/>
    <property type="project" value="UniProtKB-EC"/>
</dbReference>
<dbReference type="SUPFAM" id="SSF55681">
    <property type="entry name" value="Class II aaRS and biotin synthetases"/>
    <property type="match status" value="1"/>
</dbReference>
<name>L9WHU9_9EURY</name>
<gene>
    <name evidence="2" type="ORF">C495_01035</name>
</gene>
<comment type="caution">
    <text evidence="2">The sequence shown here is derived from an EMBL/GenBank/DDBJ whole genome shotgun (WGS) entry which is preliminary data.</text>
</comment>
<dbReference type="Gene3D" id="3.30.930.10">
    <property type="entry name" value="Bira Bifunctional Protein, Domain 2"/>
    <property type="match status" value="1"/>
</dbReference>
<sequence length="39" mass="4348">MFETTIGPGEGRTGYLRPETAQGTLVEFPRLAEYSNKET</sequence>
<feature type="non-terminal residue" evidence="2">
    <location>
        <position position="39"/>
    </location>
</feature>
<dbReference type="InterPro" id="IPR045864">
    <property type="entry name" value="aa-tRNA-synth_II/BPL/LPL"/>
</dbReference>
<organism evidence="2 3">
    <name type="scientific">Natronorubrum sulfidifaciens JCM 14089</name>
    <dbReference type="NCBI Taxonomy" id="1230460"/>
    <lineage>
        <taxon>Archaea</taxon>
        <taxon>Methanobacteriati</taxon>
        <taxon>Methanobacteriota</taxon>
        <taxon>Stenosarchaea group</taxon>
        <taxon>Halobacteria</taxon>
        <taxon>Halobacteriales</taxon>
        <taxon>Natrialbaceae</taxon>
        <taxon>Natronorubrum</taxon>
    </lineage>
</organism>
<dbReference type="STRING" id="1230460.C495_01035"/>
<dbReference type="AlphaFoldDB" id="L9WHU9"/>
<proteinExistence type="predicted"/>
<protein>
    <submittedName>
        <fullName evidence="2">Glycyl-tRNA ligase</fullName>
        <ecNumber evidence="2">6.1.1.14</ecNumber>
    </submittedName>
</protein>
<dbReference type="EC" id="6.1.1.14" evidence="2"/>
<keyword evidence="3" id="KW-1185">Reference proteome</keyword>
<feature type="region of interest" description="Disordered" evidence="1">
    <location>
        <begin position="1"/>
        <end position="21"/>
    </location>
</feature>
<reference evidence="2 3" key="1">
    <citation type="journal article" date="2014" name="PLoS Genet.">
        <title>Phylogenetically driven sequencing of extremely halophilic archaea reveals strategies for static and dynamic osmo-response.</title>
        <authorList>
            <person name="Becker E.A."/>
            <person name="Seitzer P.M."/>
            <person name="Tritt A."/>
            <person name="Larsen D."/>
            <person name="Krusor M."/>
            <person name="Yao A.I."/>
            <person name="Wu D."/>
            <person name="Madern D."/>
            <person name="Eisen J.A."/>
            <person name="Darling A.E."/>
            <person name="Facciotti M.T."/>
        </authorList>
    </citation>
    <scope>NUCLEOTIDE SEQUENCE [LARGE SCALE GENOMIC DNA]</scope>
    <source>
        <strain evidence="2 3">JCM 14089</strain>
    </source>
</reference>
<evidence type="ECO:0000313" key="2">
    <source>
        <dbReference type="EMBL" id="ELY49075.1"/>
    </source>
</evidence>
<dbReference type="eggNOG" id="arCOG00405">
    <property type="taxonomic scope" value="Archaea"/>
</dbReference>
<dbReference type="Proteomes" id="UP000011661">
    <property type="component" value="Unassembled WGS sequence"/>
</dbReference>
<dbReference type="EMBL" id="AOHX01000009">
    <property type="protein sequence ID" value="ELY49075.1"/>
    <property type="molecule type" value="Genomic_DNA"/>
</dbReference>
<evidence type="ECO:0000313" key="3">
    <source>
        <dbReference type="Proteomes" id="UP000011661"/>
    </source>
</evidence>